<sequence length="143" mass="16004">MRLERRDLDLYIVAEWERDEGQADQTGPRRLAVEVAADSPHGITAGVMRRAARHLGEMTDEFNAAPVVGAYETMVRRYVEDRVAALPDDGDDYHRGLLGIHADLVERGYEAPEKALARAMRVPQKTVHACLLVARQRLGRESA</sequence>
<gene>
    <name evidence="1" type="ORF">BKA14_000052</name>
</gene>
<proteinExistence type="predicted"/>
<accession>A0A7W7FYQ5</accession>
<comment type="caution">
    <text evidence="1">The sequence shown here is derived from an EMBL/GenBank/DDBJ whole genome shotgun (WGS) entry which is preliminary data.</text>
</comment>
<name>A0A7W7FYQ5_9ACTN</name>
<organism evidence="1 2">
    <name type="scientific">Paractinoplanes abujensis</name>
    <dbReference type="NCBI Taxonomy" id="882441"/>
    <lineage>
        <taxon>Bacteria</taxon>
        <taxon>Bacillati</taxon>
        <taxon>Actinomycetota</taxon>
        <taxon>Actinomycetes</taxon>
        <taxon>Micromonosporales</taxon>
        <taxon>Micromonosporaceae</taxon>
        <taxon>Paractinoplanes</taxon>
    </lineage>
</organism>
<dbReference type="RefSeq" id="WP_184948943.1">
    <property type="nucleotide sequence ID" value="NZ_BOMC01000081.1"/>
</dbReference>
<evidence type="ECO:0000313" key="2">
    <source>
        <dbReference type="Proteomes" id="UP000542742"/>
    </source>
</evidence>
<evidence type="ECO:0000313" key="1">
    <source>
        <dbReference type="EMBL" id="MBB4689904.1"/>
    </source>
</evidence>
<protein>
    <submittedName>
        <fullName evidence="1">Uncharacterized protein</fullName>
    </submittedName>
</protein>
<dbReference type="AlphaFoldDB" id="A0A7W7FYQ5"/>
<keyword evidence="2" id="KW-1185">Reference proteome</keyword>
<dbReference type="Proteomes" id="UP000542742">
    <property type="component" value="Unassembled WGS sequence"/>
</dbReference>
<reference evidence="1 2" key="1">
    <citation type="submission" date="2020-08" db="EMBL/GenBank/DDBJ databases">
        <title>Sequencing the genomes of 1000 actinobacteria strains.</title>
        <authorList>
            <person name="Klenk H.-P."/>
        </authorList>
    </citation>
    <scope>NUCLEOTIDE SEQUENCE [LARGE SCALE GENOMIC DNA]</scope>
    <source>
        <strain evidence="1 2">DSM 45518</strain>
    </source>
</reference>
<dbReference type="EMBL" id="JACHMF010000001">
    <property type="protein sequence ID" value="MBB4689904.1"/>
    <property type="molecule type" value="Genomic_DNA"/>
</dbReference>